<evidence type="ECO:0000313" key="1">
    <source>
        <dbReference type="EMBL" id="KKZ72080.1"/>
    </source>
</evidence>
<comment type="caution">
    <text evidence="1">The sequence shown here is derived from an EMBL/GenBank/DDBJ whole genome shotgun (WGS) entry which is preliminary data.</text>
</comment>
<organism evidence="1 2">
    <name type="scientific">Streptomyces showdoensis</name>
    <dbReference type="NCBI Taxonomy" id="68268"/>
    <lineage>
        <taxon>Bacteria</taxon>
        <taxon>Bacillati</taxon>
        <taxon>Actinomycetota</taxon>
        <taxon>Actinomycetes</taxon>
        <taxon>Kitasatosporales</taxon>
        <taxon>Streptomycetaceae</taxon>
        <taxon>Streptomyces</taxon>
    </lineage>
</organism>
<dbReference type="AlphaFoldDB" id="A0A2P2GKP7"/>
<dbReference type="RefSeq" id="WP_046909242.1">
    <property type="nucleotide sequence ID" value="NZ_BAAAXG010000009.1"/>
</dbReference>
<gene>
    <name evidence="1" type="ORF">VO63_20060</name>
</gene>
<proteinExistence type="predicted"/>
<sequence>MSTTTPAPDRTHDFGPGRRFWGHDYSISRVTDSGQRVQASGWGHDGTLIREGDFLLLEARGGRRCTRYRVESIEHVMDPADMWHAELVFDPRTYATQEEKDAAR</sequence>
<reference evidence="1 2" key="1">
    <citation type="submission" date="2015-05" db="EMBL/GenBank/DDBJ databases">
        <title>Draft Genome assembly of Streptomyces showdoensis.</title>
        <authorList>
            <person name="Thapa K.K."/>
            <person name="Metsa-Ketela M."/>
        </authorList>
    </citation>
    <scope>NUCLEOTIDE SEQUENCE [LARGE SCALE GENOMIC DNA]</scope>
    <source>
        <strain evidence="1 2">ATCC 15227</strain>
    </source>
</reference>
<keyword evidence="2" id="KW-1185">Reference proteome</keyword>
<dbReference type="OrthoDB" id="573884at2"/>
<protein>
    <submittedName>
        <fullName evidence="1">Uncharacterized protein</fullName>
    </submittedName>
</protein>
<name>A0A2P2GKP7_STREW</name>
<dbReference type="EMBL" id="LAQS01000030">
    <property type="protein sequence ID" value="KKZ72080.1"/>
    <property type="molecule type" value="Genomic_DNA"/>
</dbReference>
<accession>A0A2P2GKP7</accession>
<evidence type="ECO:0000313" key="2">
    <source>
        <dbReference type="Proteomes" id="UP000265325"/>
    </source>
</evidence>
<dbReference type="Proteomes" id="UP000265325">
    <property type="component" value="Unassembled WGS sequence"/>
</dbReference>